<dbReference type="SUPFAM" id="SSF52540">
    <property type="entry name" value="P-loop containing nucleoside triphosphate hydrolases"/>
    <property type="match status" value="1"/>
</dbReference>
<dbReference type="SMART" id="SM00421">
    <property type="entry name" value="HTH_LUXR"/>
    <property type="match status" value="1"/>
</dbReference>
<dbReference type="Pfam" id="PF00196">
    <property type="entry name" value="GerE"/>
    <property type="match status" value="1"/>
</dbReference>
<dbReference type="Gene3D" id="1.10.10.10">
    <property type="entry name" value="Winged helix-like DNA-binding domain superfamily/Winged helix DNA-binding domain"/>
    <property type="match status" value="1"/>
</dbReference>
<dbReference type="RefSeq" id="WP_163829529.1">
    <property type="nucleotide sequence ID" value="NZ_JAAGUZ010000042.1"/>
</dbReference>
<evidence type="ECO:0000313" key="4">
    <source>
        <dbReference type="EMBL" id="NEW46094.1"/>
    </source>
</evidence>
<dbReference type="InterPro" id="IPR036388">
    <property type="entry name" value="WH-like_DNA-bd_sf"/>
</dbReference>
<dbReference type="PRINTS" id="PR00038">
    <property type="entry name" value="HTHLUXR"/>
</dbReference>
<evidence type="ECO:0000313" key="5">
    <source>
        <dbReference type="Proteomes" id="UP000468928"/>
    </source>
</evidence>
<comment type="caution">
    <text evidence="4">The sequence shown here is derived from an EMBL/GenBank/DDBJ whole genome shotgun (WGS) entry which is preliminary data.</text>
</comment>
<evidence type="ECO:0000259" key="3">
    <source>
        <dbReference type="PROSITE" id="PS50043"/>
    </source>
</evidence>
<dbReference type="AlphaFoldDB" id="A0A6P1DA27"/>
<evidence type="ECO:0000256" key="1">
    <source>
        <dbReference type="ARBA" id="ARBA00022741"/>
    </source>
</evidence>
<dbReference type="GO" id="GO:0004016">
    <property type="term" value="F:adenylate cyclase activity"/>
    <property type="evidence" value="ECO:0007669"/>
    <property type="project" value="TreeGrafter"/>
</dbReference>
<dbReference type="Pfam" id="PF13191">
    <property type="entry name" value="AAA_16"/>
    <property type="match status" value="1"/>
</dbReference>
<dbReference type="GO" id="GO:0003677">
    <property type="term" value="F:DNA binding"/>
    <property type="evidence" value="ECO:0007669"/>
    <property type="project" value="InterPro"/>
</dbReference>
<dbReference type="GO" id="GO:0005524">
    <property type="term" value="F:ATP binding"/>
    <property type="evidence" value="ECO:0007669"/>
    <property type="project" value="UniProtKB-KW"/>
</dbReference>
<sequence length="911" mass="97289">MLHGRSQEQQRIRALLDAAATGRGGAMHILGAAGIGKSALLAYAAATSEAGWTVLRCTGVRSEAQLAFAGLHLLVTPVQHRIAELPACQQNALLTAIGLATGRRPDSFPAGVSIHSLLALLAAESPVLCLIDDAHLLDRASVDALSFAARRLSEQPIAVLFAGVPDDSSIAGFPELRLPALDSAAARRLLEQRRPELRADGQDRLLEHAAGNPLALLELPAIPDDALPVGAPTLPDNLQSRFGKCALGQTTQTRSALLTIAAEMRTELATAIAALEILGSSVDALATAERTGMVRISGQAISFIHPLQRAAVYHQAPFTQRAAVHAALATALTDPDRRAWHLAEAATGPDEAAADALEAAAHRARRRTAYTIATAALTRSAELTTTPAEQRRRLLLAMDTAADAGRPEDALLLAERIPAHAPIGASDHARLLDIGARIEAERGALRSAHLQMLKAAGATAEILPARSARILVNAAAIAWAAGQADGVVAAHNALHALTYDGCRDHHLPTATDHLSVTTAMAALLDPDPAAGVRLAAQNIRVSDIGYDEPASIFALAQQAIHAGELGAARKLLRATRARCHHHTANWWLPAACGELAIAELLLGHLDESNAAAKDCLRLARRLDQPNRTGQAHSVLAVIAAIRGDTDDWHGYAEECLRSSTAQSRTTTVTFAEWALGLDDLVHGHYRSATERFEALASGPFRPLGQWVPLLSDWVEAAVRLGGPERAAQPMAEIQRWAAATDNNWIQAHLSRCHGLVYGDPDSFVVALDRYAAESRWYDHARTELLYGELLHRARARTKARTALRNSAKTFGRLGARPWVQRVDATLRAAGETTTDRGPDTRAIGQLTARELDIVRLAASGATNREIGERLWLSPKTVAHHLYRAFPKLGVTNRGALARLDLGTDAGHSERE</sequence>
<dbReference type="PANTHER" id="PTHR16305">
    <property type="entry name" value="TESTICULAR SOLUBLE ADENYLYL CYCLASE"/>
    <property type="match status" value="1"/>
</dbReference>
<organism evidence="4 5">
    <name type="scientific">Nocardia cyriacigeorgica</name>
    <dbReference type="NCBI Taxonomy" id="135487"/>
    <lineage>
        <taxon>Bacteria</taxon>
        <taxon>Bacillati</taxon>
        <taxon>Actinomycetota</taxon>
        <taxon>Actinomycetes</taxon>
        <taxon>Mycobacteriales</taxon>
        <taxon>Nocardiaceae</taxon>
        <taxon>Nocardia</taxon>
    </lineage>
</organism>
<accession>A0A6P1DA27</accession>
<dbReference type="InterPro" id="IPR016032">
    <property type="entry name" value="Sig_transdc_resp-reg_C-effctor"/>
</dbReference>
<keyword evidence="1" id="KW-0547">Nucleotide-binding</keyword>
<keyword evidence="2" id="KW-0067">ATP-binding</keyword>
<dbReference type="GO" id="GO:0005737">
    <property type="term" value="C:cytoplasm"/>
    <property type="evidence" value="ECO:0007669"/>
    <property type="project" value="TreeGrafter"/>
</dbReference>
<dbReference type="InterPro" id="IPR000792">
    <property type="entry name" value="Tscrpt_reg_LuxR_C"/>
</dbReference>
<dbReference type="GO" id="GO:0006355">
    <property type="term" value="P:regulation of DNA-templated transcription"/>
    <property type="evidence" value="ECO:0007669"/>
    <property type="project" value="InterPro"/>
</dbReference>
<dbReference type="PANTHER" id="PTHR16305:SF35">
    <property type="entry name" value="TRANSCRIPTIONAL ACTIVATOR DOMAIN"/>
    <property type="match status" value="1"/>
</dbReference>
<proteinExistence type="predicted"/>
<protein>
    <submittedName>
        <fullName evidence="4">Helix-turn-helix domain-containing protein</fullName>
    </submittedName>
</protein>
<dbReference type="InterPro" id="IPR027417">
    <property type="entry name" value="P-loop_NTPase"/>
</dbReference>
<evidence type="ECO:0000256" key="2">
    <source>
        <dbReference type="ARBA" id="ARBA00022840"/>
    </source>
</evidence>
<name>A0A6P1DA27_9NOCA</name>
<reference evidence="4 5" key="1">
    <citation type="submission" date="2020-01" db="EMBL/GenBank/DDBJ databases">
        <title>Genetics and antimicrobial susceptibilities of Nocardia species isolated from the soil; a comparison with species isolated from humans.</title>
        <authorList>
            <person name="Carrasco G."/>
            <person name="Monzon S."/>
            <person name="Sansegundo M."/>
            <person name="Garcia E."/>
            <person name="Garrido N."/>
            <person name="Medina M.J."/>
            <person name="Villalon P."/>
            <person name="Ramirez-Arocha A.C."/>
            <person name="Jimenez P."/>
            <person name="Cuesta I."/>
            <person name="Valdezate S."/>
        </authorList>
    </citation>
    <scope>NUCLEOTIDE SEQUENCE [LARGE SCALE GENOMIC DNA]</scope>
    <source>
        <strain evidence="4 5">CNM20110639</strain>
    </source>
</reference>
<feature type="domain" description="HTH luxR-type" evidence="3">
    <location>
        <begin position="839"/>
        <end position="904"/>
    </location>
</feature>
<dbReference type="InterPro" id="IPR041664">
    <property type="entry name" value="AAA_16"/>
</dbReference>
<dbReference type="PROSITE" id="PS50043">
    <property type="entry name" value="HTH_LUXR_2"/>
    <property type="match status" value="1"/>
</dbReference>
<dbReference type="Proteomes" id="UP000468928">
    <property type="component" value="Unassembled WGS sequence"/>
</dbReference>
<dbReference type="SUPFAM" id="SSF46894">
    <property type="entry name" value="C-terminal effector domain of the bipartite response regulators"/>
    <property type="match status" value="1"/>
</dbReference>
<dbReference type="PROSITE" id="PS00622">
    <property type="entry name" value="HTH_LUXR_1"/>
    <property type="match status" value="1"/>
</dbReference>
<dbReference type="EMBL" id="JAAGUZ010000042">
    <property type="protein sequence ID" value="NEW46094.1"/>
    <property type="molecule type" value="Genomic_DNA"/>
</dbReference>
<dbReference type="CDD" id="cd06170">
    <property type="entry name" value="LuxR_C_like"/>
    <property type="match status" value="1"/>
</dbReference>
<gene>
    <name evidence="4" type="ORF">GV789_16790</name>
</gene>